<reference evidence="1" key="1">
    <citation type="submission" date="2023-06" db="EMBL/GenBank/DDBJ databases">
        <title>Genomic analysis of the entomopathogenic nematode Steinernema hermaphroditum.</title>
        <authorList>
            <person name="Schwarz E.M."/>
            <person name="Heppert J.K."/>
            <person name="Baniya A."/>
            <person name="Schwartz H.T."/>
            <person name="Tan C.-H."/>
            <person name="Antoshechkin I."/>
            <person name="Sternberg P.W."/>
            <person name="Goodrich-Blair H."/>
            <person name="Dillman A.R."/>
        </authorList>
    </citation>
    <scope>NUCLEOTIDE SEQUENCE</scope>
    <source>
        <strain evidence="1">PS9179</strain>
        <tissue evidence="1">Whole animal</tissue>
    </source>
</reference>
<organism evidence="1 2">
    <name type="scientific">Steinernema hermaphroditum</name>
    <dbReference type="NCBI Taxonomy" id="289476"/>
    <lineage>
        <taxon>Eukaryota</taxon>
        <taxon>Metazoa</taxon>
        <taxon>Ecdysozoa</taxon>
        <taxon>Nematoda</taxon>
        <taxon>Chromadorea</taxon>
        <taxon>Rhabditida</taxon>
        <taxon>Tylenchina</taxon>
        <taxon>Panagrolaimomorpha</taxon>
        <taxon>Strongyloidoidea</taxon>
        <taxon>Steinernematidae</taxon>
        <taxon>Steinernema</taxon>
    </lineage>
</organism>
<sequence length="320" mass="38209">MDTVPYIFIDRVVELFDSLTLTSSLASRLKKGTWRNVLHLHRRNRRYYELGVRIRNSNIECLVRISSWTAEEIEKEDNSPTLHVETTELDRKFVRIREISNYSSYETGIPQLTFRQDEVDKVLKFMLPFYVYGNINCYMLHEPLIETQFLECAFGKMYFTILDLDYSAEAENILKEHIDNFPYLHVVHLGESWPDTILPHIKKFIFQKGKSLTAGFTSPMFSGNEIEEIVKFWKENYEHEFSLCYTPRPDDEQRFLKQMIPYKETEFYCENAHYLLNAQRKHIVRYKKFGKMHDLEFMECCCGTVKNCKFKQAFPKLHTF</sequence>
<keyword evidence="2" id="KW-1185">Reference proteome</keyword>
<evidence type="ECO:0000313" key="1">
    <source>
        <dbReference type="EMBL" id="KAK0419542.1"/>
    </source>
</evidence>
<accession>A0AA39I831</accession>
<dbReference type="EMBL" id="JAUCMV010000002">
    <property type="protein sequence ID" value="KAK0419542.1"/>
    <property type="molecule type" value="Genomic_DNA"/>
</dbReference>
<name>A0AA39I831_9BILA</name>
<evidence type="ECO:0008006" key="3">
    <source>
        <dbReference type="Google" id="ProtNLM"/>
    </source>
</evidence>
<gene>
    <name evidence="1" type="ORF">QR680_014200</name>
</gene>
<comment type="caution">
    <text evidence="1">The sequence shown here is derived from an EMBL/GenBank/DDBJ whole genome shotgun (WGS) entry which is preliminary data.</text>
</comment>
<dbReference type="Proteomes" id="UP001175271">
    <property type="component" value="Unassembled WGS sequence"/>
</dbReference>
<protein>
    <recommendedName>
        <fullName evidence="3">F-box domain-containing protein</fullName>
    </recommendedName>
</protein>
<evidence type="ECO:0000313" key="2">
    <source>
        <dbReference type="Proteomes" id="UP001175271"/>
    </source>
</evidence>
<dbReference type="AlphaFoldDB" id="A0AA39I831"/>
<proteinExistence type="predicted"/>